<dbReference type="EMBL" id="JBICRM010000010">
    <property type="protein sequence ID" value="MFG1705350.1"/>
    <property type="molecule type" value="Genomic_DNA"/>
</dbReference>
<evidence type="ECO:0000313" key="3">
    <source>
        <dbReference type="Proteomes" id="UP001603978"/>
    </source>
</evidence>
<name>A0ABW7ADB9_9ACTN</name>
<feature type="region of interest" description="Disordered" evidence="1">
    <location>
        <begin position="166"/>
        <end position="218"/>
    </location>
</feature>
<dbReference type="Proteomes" id="UP001603978">
    <property type="component" value="Unassembled WGS sequence"/>
</dbReference>
<reference evidence="2 3" key="1">
    <citation type="submission" date="2024-10" db="EMBL/GenBank/DDBJ databases">
        <authorList>
            <person name="Topkara A.R."/>
            <person name="Saygin H."/>
        </authorList>
    </citation>
    <scope>NUCLEOTIDE SEQUENCE [LARGE SCALE GENOMIC DNA]</scope>
    <source>
        <strain evidence="2 3">M3C6</strain>
    </source>
</reference>
<protein>
    <recommendedName>
        <fullName evidence="4">Secreted protein</fullName>
    </recommendedName>
</protein>
<feature type="compositionally biased region" description="Low complexity" evidence="1">
    <location>
        <begin position="112"/>
        <end position="123"/>
    </location>
</feature>
<accession>A0ABW7ADB9</accession>
<evidence type="ECO:0000256" key="1">
    <source>
        <dbReference type="SAM" id="MobiDB-lite"/>
    </source>
</evidence>
<proteinExistence type="predicted"/>
<organism evidence="2 3">
    <name type="scientific">Nonomuraea marmarensis</name>
    <dbReference type="NCBI Taxonomy" id="3351344"/>
    <lineage>
        <taxon>Bacteria</taxon>
        <taxon>Bacillati</taxon>
        <taxon>Actinomycetota</taxon>
        <taxon>Actinomycetes</taxon>
        <taxon>Streptosporangiales</taxon>
        <taxon>Streptosporangiaceae</taxon>
        <taxon>Nonomuraea</taxon>
    </lineage>
</organism>
<evidence type="ECO:0008006" key="4">
    <source>
        <dbReference type="Google" id="ProtNLM"/>
    </source>
</evidence>
<keyword evidence="3" id="KW-1185">Reference proteome</keyword>
<dbReference type="RefSeq" id="WP_393167285.1">
    <property type="nucleotide sequence ID" value="NZ_JBICRM010000010.1"/>
</dbReference>
<comment type="caution">
    <text evidence="2">The sequence shown here is derived from an EMBL/GenBank/DDBJ whole genome shotgun (WGS) entry which is preliminary data.</text>
</comment>
<gene>
    <name evidence="2" type="ORF">ACFLIM_19350</name>
</gene>
<evidence type="ECO:0000313" key="2">
    <source>
        <dbReference type="EMBL" id="MFG1705350.1"/>
    </source>
</evidence>
<feature type="region of interest" description="Disordered" evidence="1">
    <location>
        <begin position="74"/>
        <end position="136"/>
    </location>
</feature>
<sequence>MITSAVVAVVAVLAALAVAKTRRRARLAAAAYMAPSPSMPVPRHSTAEPDEGNLWRWELLEAIEAAAALPLDTIAPSEQDSDPPDTPAPSEQDSDPPDAPAPTEQVNRRSEPSPSGPDSGLGPQEEPAAWTEPFEVVIHTGPLESIVDTGPLERIVIPAATSPFDAFAPADTADGSIPDPTYHGRRRRSEHPAGDEGVAADAPAERTPSSGPGASGGV</sequence>